<comment type="similarity">
    <text evidence="2">Belongs to the peptidase M20 family.</text>
</comment>
<dbReference type="FunFam" id="3.30.70.360:FF:000001">
    <property type="entry name" value="N-acetyldiaminopimelate deacetylase"/>
    <property type="match status" value="1"/>
</dbReference>
<dbReference type="InterPro" id="IPR002933">
    <property type="entry name" value="Peptidase_M20"/>
</dbReference>
<feature type="compositionally biased region" description="Low complexity" evidence="5">
    <location>
        <begin position="40"/>
        <end position="57"/>
    </location>
</feature>
<comment type="caution">
    <text evidence="7">The sequence shown here is derived from an EMBL/GenBank/DDBJ whole genome shotgun (WGS) entry which is preliminary data.</text>
</comment>
<evidence type="ECO:0000256" key="1">
    <source>
        <dbReference type="ARBA" id="ARBA00003007"/>
    </source>
</evidence>
<evidence type="ECO:0000259" key="6">
    <source>
        <dbReference type="Pfam" id="PF07687"/>
    </source>
</evidence>
<dbReference type="GO" id="GO:0005783">
    <property type="term" value="C:endoplasmic reticulum"/>
    <property type="evidence" value="ECO:0007669"/>
    <property type="project" value="TreeGrafter"/>
</dbReference>
<name>A0A835BCK7_9POAL</name>
<dbReference type="GO" id="GO:0010179">
    <property type="term" value="F:IAA-Ala conjugate hydrolase activity"/>
    <property type="evidence" value="ECO:0007669"/>
    <property type="project" value="TreeGrafter"/>
</dbReference>
<dbReference type="Pfam" id="PF01546">
    <property type="entry name" value="Peptidase_M20"/>
    <property type="match status" value="1"/>
</dbReference>
<proteinExistence type="inferred from homology"/>
<keyword evidence="3" id="KW-0732">Signal</keyword>
<comment type="function">
    <text evidence="1">Hydrolyzes certain amino acid conjugates of the plant growth regulator indole-3-acetic acid (IAA).</text>
</comment>
<evidence type="ECO:0000256" key="5">
    <source>
        <dbReference type="SAM" id="MobiDB-lite"/>
    </source>
</evidence>
<dbReference type="PANTHER" id="PTHR11014:SF100">
    <property type="entry name" value="IAA-AMINO ACID HYDROLASE ILR1-LIKE 2"/>
    <property type="match status" value="1"/>
</dbReference>
<evidence type="ECO:0000256" key="3">
    <source>
        <dbReference type="ARBA" id="ARBA00022729"/>
    </source>
</evidence>
<dbReference type="CDD" id="cd08017">
    <property type="entry name" value="M20_IAA_Hyd"/>
    <property type="match status" value="1"/>
</dbReference>
<sequence>MHRPHLARGPVHDTTRQPVTLPSSSRRNDLCANAQRLGHSSTQAARAQESSAAQAHVAHVRRRRSHHGLRTPPVSGDKPNEQRQRPNRGIQRTRRGRHRGRVYITHRLRHKPPPPTRAARPFVASPSPMATPAPRPWVVAARALVAALAAVAWLVGGASAGGGGDVLRRVQRPEFAGWMAGVRRAIHERPELAFQEHETSALVRRELDAMGVSYRYPVAGTGVVAADGTGSPPFVALRGDMDALPLQEEVEWEHKSKEAKKMHACGHDAHTAMLLGAARILHERRHALQPGEEVGIGAKKMVDAGAVDNVEAIFGFHVTVILPTGVVGSRSGPLLAGCGFFEAVITGVGGHAAIPQSSVDPVVAASSVVLSLQSLVSREADPLDSQVVTVTRFLAGGALNVIPGSVTIGGTFRCFSGEGFTRLKRRIEEVVVAQAAVHRCAASVDFGVGGSPLLPPTVNAASLHDHFEAVAADTVGVGSVRAAMRPCMGSEDFAAFAEAVPESYFYFVGIRNEEAGAVHDAHSPHFLVDDGALPYGAAMHANLAEGYLRRRRVAVSGPAVACTLLHARPVATRPRIRHGAFWAELYEFKKARGAGGACHLRVLATRWDVRTQLVMQLSAVGVKVVVNLTMRLDGGAYV</sequence>
<dbReference type="Proteomes" id="UP000636709">
    <property type="component" value="Unassembled WGS sequence"/>
</dbReference>
<dbReference type="NCBIfam" id="TIGR01891">
    <property type="entry name" value="amidohydrolases"/>
    <property type="match status" value="1"/>
</dbReference>
<dbReference type="PANTHER" id="PTHR11014">
    <property type="entry name" value="PEPTIDASE M20 FAMILY MEMBER"/>
    <property type="match status" value="1"/>
</dbReference>
<evidence type="ECO:0000313" key="8">
    <source>
        <dbReference type="Proteomes" id="UP000636709"/>
    </source>
</evidence>
<dbReference type="OrthoDB" id="6119954at2759"/>
<dbReference type="Gene3D" id="3.30.70.360">
    <property type="match status" value="1"/>
</dbReference>
<protein>
    <recommendedName>
        <fullName evidence="6">Peptidase M20 dimerisation domain-containing protein</fullName>
    </recommendedName>
</protein>
<feature type="domain" description="Peptidase M20 dimerisation" evidence="6">
    <location>
        <begin position="341"/>
        <end position="434"/>
    </location>
</feature>
<reference evidence="7" key="1">
    <citation type="submission" date="2020-07" db="EMBL/GenBank/DDBJ databases">
        <title>Genome sequence and genetic diversity analysis of an under-domesticated orphan crop, white fonio (Digitaria exilis).</title>
        <authorList>
            <person name="Bennetzen J.L."/>
            <person name="Chen S."/>
            <person name="Ma X."/>
            <person name="Wang X."/>
            <person name="Yssel A.E.J."/>
            <person name="Chaluvadi S.R."/>
            <person name="Johnson M."/>
            <person name="Gangashetty P."/>
            <person name="Hamidou F."/>
            <person name="Sanogo M.D."/>
            <person name="Zwaenepoel A."/>
            <person name="Wallace J."/>
            <person name="Van De Peer Y."/>
            <person name="Van Deynze A."/>
        </authorList>
    </citation>
    <scope>NUCLEOTIDE SEQUENCE</scope>
    <source>
        <tissue evidence="7">Leaves</tissue>
    </source>
</reference>
<dbReference type="Gene3D" id="3.40.630.10">
    <property type="entry name" value="Zn peptidases"/>
    <property type="match status" value="1"/>
</dbReference>
<dbReference type="SUPFAM" id="SSF55031">
    <property type="entry name" value="Bacterial exopeptidase dimerisation domain"/>
    <property type="match status" value="1"/>
</dbReference>
<feature type="compositionally biased region" description="Polar residues" evidence="5">
    <location>
        <begin position="16"/>
        <end position="25"/>
    </location>
</feature>
<dbReference type="InterPro" id="IPR044757">
    <property type="entry name" value="ILR1-like_Hyd"/>
</dbReference>
<dbReference type="SUPFAM" id="SSF53187">
    <property type="entry name" value="Zn-dependent exopeptidases"/>
    <property type="match status" value="1"/>
</dbReference>
<evidence type="ECO:0000313" key="7">
    <source>
        <dbReference type="EMBL" id="KAF8696169.1"/>
    </source>
</evidence>
<gene>
    <name evidence="7" type="ORF">HU200_037064</name>
</gene>
<keyword evidence="4" id="KW-0378">Hydrolase</keyword>
<evidence type="ECO:0000256" key="2">
    <source>
        <dbReference type="ARBA" id="ARBA00006153"/>
    </source>
</evidence>
<organism evidence="7 8">
    <name type="scientific">Digitaria exilis</name>
    <dbReference type="NCBI Taxonomy" id="1010633"/>
    <lineage>
        <taxon>Eukaryota</taxon>
        <taxon>Viridiplantae</taxon>
        <taxon>Streptophyta</taxon>
        <taxon>Embryophyta</taxon>
        <taxon>Tracheophyta</taxon>
        <taxon>Spermatophyta</taxon>
        <taxon>Magnoliopsida</taxon>
        <taxon>Liliopsida</taxon>
        <taxon>Poales</taxon>
        <taxon>Poaceae</taxon>
        <taxon>PACMAD clade</taxon>
        <taxon>Panicoideae</taxon>
        <taxon>Panicodae</taxon>
        <taxon>Paniceae</taxon>
        <taxon>Anthephorinae</taxon>
        <taxon>Digitaria</taxon>
    </lineage>
</organism>
<dbReference type="InterPro" id="IPR011650">
    <property type="entry name" value="Peptidase_M20_dimer"/>
</dbReference>
<feature type="region of interest" description="Disordered" evidence="5">
    <location>
        <begin position="1"/>
        <end position="97"/>
    </location>
</feature>
<keyword evidence="8" id="KW-1185">Reference proteome</keyword>
<dbReference type="InterPro" id="IPR036264">
    <property type="entry name" value="Bact_exopeptidase_dim_dom"/>
</dbReference>
<accession>A0A835BCK7</accession>
<dbReference type="InterPro" id="IPR017439">
    <property type="entry name" value="Amidohydrolase"/>
</dbReference>
<feature type="compositionally biased region" description="Basic residues" evidence="5">
    <location>
        <begin position="58"/>
        <end position="69"/>
    </location>
</feature>
<dbReference type="EMBL" id="JACEFO010001882">
    <property type="protein sequence ID" value="KAF8696169.1"/>
    <property type="molecule type" value="Genomic_DNA"/>
</dbReference>
<dbReference type="AlphaFoldDB" id="A0A835BCK7"/>
<dbReference type="GO" id="GO:0009850">
    <property type="term" value="P:auxin metabolic process"/>
    <property type="evidence" value="ECO:0007669"/>
    <property type="project" value="InterPro"/>
</dbReference>
<evidence type="ECO:0000256" key="4">
    <source>
        <dbReference type="ARBA" id="ARBA00022801"/>
    </source>
</evidence>
<dbReference type="Pfam" id="PF07687">
    <property type="entry name" value="M20_dimer"/>
    <property type="match status" value="1"/>
</dbReference>